<keyword evidence="3 6" id="KW-0812">Transmembrane</keyword>
<dbReference type="PANTHER" id="PTHR31272">
    <property type="entry name" value="CYTOCHROME C-TYPE BIOGENESIS PROTEIN HI_1454-RELATED"/>
    <property type="match status" value="1"/>
</dbReference>
<sequence length="285" mass="30702">MLFANFSLLTAFIAGMLALFAPCCIGFLLPSYLGTVFKERTRVFALTAVFAAGIFIVFLPIGLGSGAVGLWLTRFHDQFFYLGSAMLVVLGITLLCGKLPMLHIPITTHSAGRITIASIFTMGIFSGIGSACCAPVFAGVVALSALSGTPIGGVLLAAAYVLGMVAPLFFLSWTIDRTKVLQRFSLLQRKIIWRVGSWHSETLVAHACAGIIFIGAGLFVAWLTLQGKVMSVVTWRDSVQVGWVQALEQKLSWLGVIPDLFWLAGLFVAIAMIVIAVLRQQKSKN</sequence>
<proteinExistence type="inferred from homology"/>
<evidence type="ECO:0000313" key="8">
    <source>
        <dbReference type="EMBL" id="OHA46373.1"/>
    </source>
</evidence>
<feature type="transmembrane region" description="Helical" evidence="6">
    <location>
        <begin position="6"/>
        <end position="31"/>
    </location>
</feature>
<gene>
    <name evidence="8" type="ORF">A2828_00275</name>
</gene>
<comment type="caution">
    <text evidence="8">The sequence shown here is derived from an EMBL/GenBank/DDBJ whole genome shotgun (WGS) entry which is preliminary data.</text>
</comment>
<keyword evidence="4 6" id="KW-1133">Transmembrane helix</keyword>
<dbReference type="GO" id="GO:0016020">
    <property type="term" value="C:membrane"/>
    <property type="evidence" value="ECO:0007669"/>
    <property type="project" value="UniProtKB-SubCell"/>
</dbReference>
<comment type="subcellular location">
    <subcellularLocation>
        <location evidence="1">Membrane</location>
        <topology evidence="1">Multi-pass membrane protein</topology>
    </subcellularLocation>
</comment>
<feature type="transmembrane region" description="Helical" evidence="6">
    <location>
        <begin position="117"/>
        <end position="145"/>
    </location>
</feature>
<evidence type="ECO:0000259" key="7">
    <source>
        <dbReference type="Pfam" id="PF02683"/>
    </source>
</evidence>
<comment type="similarity">
    <text evidence="2">Belongs to the DsbD family.</text>
</comment>
<evidence type="ECO:0000256" key="6">
    <source>
        <dbReference type="SAM" id="Phobius"/>
    </source>
</evidence>
<evidence type="ECO:0000256" key="2">
    <source>
        <dbReference type="ARBA" id="ARBA00006143"/>
    </source>
</evidence>
<dbReference type="GO" id="GO:0017004">
    <property type="term" value="P:cytochrome complex assembly"/>
    <property type="evidence" value="ECO:0007669"/>
    <property type="project" value="InterPro"/>
</dbReference>
<organism evidence="8 9">
    <name type="scientific">Candidatus Terrybacteria bacterium RIFCSPHIGHO2_01_FULL_43_35</name>
    <dbReference type="NCBI Taxonomy" id="1802361"/>
    <lineage>
        <taxon>Bacteria</taxon>
        <taxon>Candidatus Terryibacteriota</taxon>
    </lineage>
</organism>
<feature type="transmembrane region" description="Helical" evidence="6">
    <location>
        <begin position="78"/>
        <end position="96"/>
    </location>
</feature>
<name>A0A1G2PDK7_9BACT</name>
<evidence type="ECO:0000256" key="5">
    <source>
        <dbReference type="ARBA" id="ARBA00023136"/>
    </source>
</evidence>
<dbReference type="Pfam" id="PF02683">
    <property type="entry name" value="DsbD_TM"/>
    <property type="match status" value="1"/>
</dbReference>
<feature type="transmembrane region" description="Helical" evidence="6">
    <location>
        <begin position="203"/>
        <end position="225"/>
    </location>
</feature>
<evidence type="ECO:0000256" key="1">
    <source>
        <dbReference type="ARBA" id="ARBA00004141"/>
    </source>
</evidence>
<feature type="domain" description="Cytochrome C biogenesis protein transmembrane" evidence="7">
    <location>
        <begin position="8"/>
        <end position="175"/>
    </location>
</feature>
<feature type="transmembrane region" description="Helical" evidence="6">
    <location>
        <begin position="43"/>
        <end position="72"/>
    </location>
</feature>
<dbReference type="InterPro" id="IPR051790">
    <property type="entry name" value="Cytochrome_c-biogenesis_DsbD"/>
</dbReference>
<dbReference type="PANTHER" id="PTHR31272:SF4">
    <property type="entry name" value="CYTOCHROME C-TYPE BIOGENESIS PROTEIN HI_1454-RELATED"/>
    <property type="match status" value="1"/>
</dbReference>
<reference evidence="8 9" key="1">
    <citation type="journal article" date="2016" name="Nat. Commun.">
        <title>Thousands of microbial genomes shed light on interconnected biogeochemical processes in an aquifer system.</title>
        <authorList>
            <person name="Anantharaman K."/>
            <person name="Brown C.T."/>
            <person name="Hug L.A."/>
            <person name="Sharon I."/>
            <person name="Castelle C.J."/>
            <person name="Probst A.J."/>
            <person name="Thomas B.C."/>
            <person name="Singh A."/>
            <person name="Wilkins M.J."/>
            <person name="Karaoz U."/>
            <person name="Brodie E.L."/>
            <person name="Williams K.H."/>
            <person name="Hubbard S.S."/>
            <person name="Banfield J.F."/>
        </authorList>
    </citation>
    <scope>NUCLEOTIDE SEQUENCE [LARGE SCALE GENOMIC DNA]</scope>
</reference>
<accession>A0A1G2PDK7</accession>
<protein>
    <recommendedName>
        <fullName evidence="7">Cytochrome C biogenesis protein transmembrane domain-containing protein</fullName>
    </recommendedName>
</protein>
<evidence type="ECO:0000256" key="3">
    <source>
        <dbReference type="ARBA" id="ARBA00022692"/>
    </source>
</evidence>
<feature type="transmembrane region" description="Helical" evidence="6">
    <location>
        <begin position="151"/>
        <end position="175"/>
    </location>
</feature>
<evidence type="ECO:0000313" key="9">
    <source>
        <dbReference type="Proteomes" id="UP000178869"/>
    </source>
</evidence>
<keyword evidence="5 6" id="KW-0472">Membrane</keyword>
<dbReference type="AlphaFoldDB" id="A0A1G2PDK7"/>
<dbReference type="Proteomes" id="UP000178869">
    <property type="component" value="Unassembled WGS sequence"/>
</dbReference>
<dbReference type="InterPro" id="IPR003834">
    <property type="entry name" value="Cyt_c_assmbl_TM_dom"/>
</dbReference>
<evidence type="ECO:0000256" key="4">
    <source>
        <dbReference type="ARBA" id="ARBA00022989"/>
    </source>
</evidence>
<feature type="transmembrane region" description="Helical" evidence="6">
    <location>
        <begin position="260"/>
        <end position="278"/>
    </location>
</feature>
<dbReference type="EMBL" id="MHSR01000016">
    <property type="protein sequence ID" value="OHA46373.1"/>
    <property type="molecule type" value="Genomic_DNA"/>
</dbReference>